<dbReference type="GO" id="GO:0000307">
    <property type="term" value="C:cyclin-dependent protein kinase holoenzyme complex"/>
    <property type="evidence" value="ECO:0007669"/>
    <property type="project" value="TreeGrafter"/>
</dbReference>
<dbReference type="GO" id="GO:0019901">
    <property type="term" value="F:protein kinase binding"/>
    <property type="evidence" value="ECO:0007669"/>
    <property type="project" value="InterPro"/>
</dbReference>
<feature type="signal peptide" evidence="1">
    <location>
        <begin position="1"/>
        <end position="18"/>
    </location>
</feature>
<dbReference type="PANTHER" id="PTHR15615:SF32">
    <property type="entry name" value="PROTEIN KINASE COMPLEX COMPONENT, PUTATIVE (AFU_ORTHOLOGUE AFUA_2G07660)-RELATED"/>
    <property type="match status" value="1"/>
</dbReference>
<sequence>MTTHLVRLVSGAVLLVQGHLPHSRPRSSDDIQGIAMDGQSPSIIARLAEASDPSRSPKEDESDLRFNCITDVFQISPTSALELLCVGIGELLKSTAEKTSHPPGAAVPIPGPQAQGDNIASEDSTPIRVTGLHCTPTSYDEAGRHLKQQSVLSKRFLSGREPPITLEEYLLRVHQFCPMSTGVYLATSMYIMRMATVERVIVVSRRNMHRLVLAGLRVAMKTLEDLSYSHSRVAKVGGVTEQELSKLEISFCFLADFELRVDAKMLADQVRILQGIDPCEKPPR</sequence>
<dbReference type="CDD" id="cd20558">
    <property type="entry name" value="CYCLIN_ScPCL7-like"/>
    <property type="match status" value="1"/>
</dbReference>
<dbReference type="Gene3D" id="1.10.472.10">
    <property type="entry name" value="Cyclin-like"/>
    <property type="match status" value="1"/>
</dbReference>
<dbReference type="PANTHER" id="PTHR15615">
    <property type="match status" value="1"/>
</dbReference>
<dbReference type="InterPro" id="IPR013922">
    <property type="entry name" value="Cyclin_PHO80-like"/>
</dbReference>
<evidence type="ECO:0000256" key="1">
    <source>
        <dbReference type="SAM" id="SignalP"/>
    </source>
</evidence>
<evidence type="ECO:0000313" key="2">
    <source>
        <dbReference type="EMBL" id="OOF92351.1"/>
    </source>
</evidence>
<dbReference type="GO" id="GO:0005634">
    <property type="term" value="C:nucleus"/>
    <property type="evidence" value="ECO:0007669"/>
    <property type="project" value="TreeGrafter"/>
</dbReference>
<feature type="chain" id="PRO_5012955324" description="Cyclin-dependent protein kinase complex component" evidence="1">
    <location>
        <begin position="19"/>
        <end position="284"/>
    </location>
</feature>
<evidence type="ECO:0000313" key="3">
    <source>
        <dbReference type="Proteomes" id="UP000188318"/>
    </source>
</evidence>
<dbReference type="InterPro" id="IPR036915">
    <property type="entry name" value="Cyclin-like_sf"/>
</dbReference>
<dbReference type="OMA" id="VLPKNMH"/>
<proteinExistence type="predicted"/>
<dbReference type="OrthoDB" id="5304883at2759"/>
<gene>
    <name evidence="2" type="ORF">ASPCADRAFT_133375</name>
</gene>
<dbReference type="GO" id="GO:0016538">
    <property type="term" value="F:cyclin-dependent protein serine/threonine kinase regulator activity"/>
    <property type="evidence" value="ECO:0007669"/>
    <property type="project" value="TreeGrafter"/>
</dbReference>
<dbReference type="Pfam" id="PF08613">
    <property type="entry name" value="Cyclin"/>
    <property type="match status" value="1"/>
</dbReference>
<dbReference type="Proteomes" id="UP000188318">
    <property type="component" value="Unassembled WGS sequence"/>
</dbReference>
<organism evidence="2 3">
    <name type="scientific">Aspergillus carbonarius (strain ITEM 5010)</name>
    <dbReference type="NCBI Taxonomy" id="602072"/>
    <lineage>
        <taxon>Eukaryota</taxon>
        <taxon>Fungi</taxon>
        <taxon>Dikarya</taxon>
        <taxon>Ascomycota</taxon>
        <taxon>Pezizomycotina</taxon>
        <taxon>Eurotiomycetes</taxon>
        <taxon>Eurotiomycetidae</taxon>
        <taxon>Eurotiales</taxon>
        <taxon>Aspergillaceae</taxon>
        <taxon>Aspergillus</taxon>
        <taxon>Aspergillus subgen. Circumdati</taxon>
    </lineage>
</organism>
<accession>A0A1R3RCZ8</accession>
<dbReference type="STRING" id="602072.A0A1R3RCZ8"/>
<dbReference type="SUPFAM" id="SSF47954">
    <property type="entry name" value="Cyclin-like"/>
    <property type="match status" value="1"/>
</dbReference>
<dbReference type="VEuPathDB" id="FungiDB:ASPCADRAFT_133375"/>
<keyword evidence="3" id="KW-1185">Reference proteome</keyword>
<evidence type="ECO:0008006" key="4">
    <source>
        <dbReference type="Google" id="ProtNLM"/>
    </source>
</evidence>
<dbReference type="AlphaFoldDB" id="A0A1R3RCZ8"/>
<reference evidence="3" key="1">
    <citation type="journal article" date="2017" name="Genome Biol.">
        <title>Comparative genomics reveals high biological diversity and specific adaptations in the industrially and medically important fungal genus Aspergillus.</title>
        <authorList>
            <person name="de Vries R.P."/>
            <person name="Riley R."/>
            <person name="Wiebenga A."/>
            <person name="Aguilar-Osorio G."/>
            <person name="Amillis S."/>
            <person name="Uchima C.A."/>
            <person name="Anderluh G."/>
            <person name="Asadollahi M."/>
            <person name="Askin M."/>
            <person name="Barry K."/>
            <person name="Battaglia E."/>
            <person name="Bayram O."/>
            <person name="Benocci T."/>
            <person name="Braus-Stromeyer S.A."/>
            <person name="Caldana C."/>
            <person name="Canovas D."/>
            <person name="Cerqueira G.C."/>
            <person name="Chen F."/>
            <person name="Chen W."/>
            <person name="Choi C."/>
            <person name="Clum A."/>
            <person name="Dos Santos R.A."/>
            <person name="Damasio A.R."/>
            <person name="Diallinas G."/>
            <person name="Emri T."/>
            <person name="Fekete E."/>
            <person name="Flipphi M."/>
            <person name="Freyberg S."/>
            <person name="Gallo A."/>
            <person name="Gournas C."/>
            <person name="Habgood R."/>
            <person name="Hainaut M."/>
            <person name="Harispe M.L."/>
            <person name="Henrissat B."/>
            <person name="Hilden K.S."/>
            <person name="Hope R."/>
            <person name="Hossain A."/>
            <person name="Karabika E."/>
            <person name="Karaffa L."/>
            <person name="Karanyi Z."/>
            <person name="Krasevec N."/>
            <person name="Kuo A."/>
            <person name="Kusch H."/>
            <person name="LaButti K."/>
            <person name="Lagendijk E.L."/>
            <person name="Lapidus A."/>
            <person name="Levasseur A."/>
            <person name="Lindquist E."/>
            <person name="Lipzen A."/>
            <person name="Logrieco A.F."/>
            <person name="MacCabe A."/>
            <person name="Maekelae M.R."/>
            <person name="Malavazi I."/>
            <person name="Melin P."/>
            <person name="Meyer V."/>
            <person name="Mielnichuk N."/>
            <person name="Miskei M."/>
            <person name="Molnar A.P."/>
            <person name="Mule G."/>
            <person name="Ngan C.Y."/>
            <person name="Orejas M."/>
            <person name="Orosz E."/>
            <person name="Ouedraogo J.P."/>
            <person name="Overkamp K.M."/>
            <person name="Park H.-S."/>
            <person name="Perrone G."/>
            <person name="Piumi F."/>
            <person name="Punt P.J."/>
            <person name="Ram A.F."/>
            <person name="Ramon A."/>
            <person name="Rauscher S."/>
            <person name="Record E."/>
            <person name="Riano-Pachon D.M."/>
            <person name="Robert V."/>
            <person name="Roehrig J."/>
            <person name="Ruller R."/>
            <person name="Salamov A."/>
            <person name="Salih N.S."/>
            <person name="Samson R.A."/>
            <person name="Sandor E."/>
            <person name="Sanguinetti M."/>
            <person name="Schuetze T."/>
            <person name="Sepcic K."/>
            <person name="Shelest E."/>
            <person name="Sherlock G."/>
            <person name="Sophianopoulou V."/>
            <person name="Squina F.M."/>
            <person name="Sun H."/>
            <person name="Susca A."/>
            <person name="Todd R.B."/>
            <person name="Tsang A."/>
            <person name="Unkles S.E."/>
            <person name="van de Wiele N."/>
            <person name="van Rossen-Uffink D."/>
            <person name="Oliveira J.V."/>
            <person name="Vesth T.C."/>
            <person name="Visser J."/>
            <person name="Yu J.-H."/>
            <person name="Zhou M."/>
            <person name="Andersen M.R."/>
            <person name="Archer D.B."/>
            <person name="Baker S.E."/>
            <person name="Benoit I."/>
            <person name="Brakhage A.A."/>
            <person name="Braus G.H."/>
            <person name="Fischer R."/>
            <person name="Frisvad J.C."/>
            <person name="Goldman G.H."/>
            <person name="Houbraken J."/>
            <person name="Oakley B."/>
            <person name="Pocsi I."/>
            <person name="Scazzocchio C."/>
            <person name="Seiboth B."/>
            <person name="vanKuyk P.A."/>
            <person name="Wortman J."/>
            <person name="Dyer P.S."/>
            <person name="Grigoriev I.V."/>
        </authorList>
    </citation>
    <scope>NUCLEOTIDE SEQUENCE [LARGE SCALE GENOMIC DNA]</scope>
    <source>
        <strain evidence="3">ITEM 5010</strain>
    </source>
</reference>
<name>A0A1R3RCZ8_ASPC5</name>
<dbReference type="EMBL" id="KV907507">
    <property type="protein sequence ID" value="OOF92351.1"/>
    <property type="molecule type" value="Genomic_DNA"/>
</dbReference>
<keyword evidence="1" id="KW-0732">Signal</keyword>
<protein>
    <recommendedName>
        <fullName evidence="4">Cyclin-dependent protein kinase complex component</fullName>
    </recommendedName>
</protein>